<dbReference type="Proteomes" id="UP000242180">
    <property type="component" value="Unassembled WGS sequence"/>
</dbReference>
<keyword evidence="4" id="KW-0378">Hydrolase</keyword>
<dbReference type="GO" id="GO:0005739">
    <property type="term" value="C:mitochondrion"/>
    <property type="evidence" value="ECO:0007669"/>
    <property type="project" value="TreeGrafter"/>
</dbReference>
<dbReference type="PANTHER" id="PTHR43514:SF4">
    <property type="entry name" value="ABC TRANSPORTER I FAMILY MEMBER 10"/>
    <property type="match status" value="1"/>
</dbReference>
<sequence>MLLLRGNISRPFYRQHAALLRHCTRFNQTLVEFRNANVHRFGALEPAFKDLSLTLSRDQRMVITGPVSAGKTTLAEALAGRHLIKPLTAARWPALEEAMKAKGASPYPSDHIHLVSFKEESSLFSYSGHYYQERFNFSDPDNDLTLRSYLEASQKSSKKTIDEVARQLDIGHLLDLSFVKLSNGQTRRARLARALLRDPKMLILDEPLMGLDVEHRERLLGLLGNLANDGLPVVLVLRPQDEIPSWATDVVTLNQMQIAWHGQPDEYLVERKAIAAKEKAEKEAYLAKMQKLEEIPRDPVVELRNVNVVYSGNKILNNISWTVKEGERWALIGPNGSGKTTLLSFLTGDHPQAYANDLFLFGRKRGTGESIWDIKQRVGLVSPEIHLYFNQALTGLEAAGTGFFDVVTPRKLSVEQEQTIARLFGEFKLESFLSRRLRDMSTGEQRMVLLIRSLVKMPKLIIWDEPFQGLDDGMIKNVNQWLEDHMRPEQSLILVTHHEEEIPRAVIRRFALGPGGVDANKE</sequence>
<dbReference type="Pfam" id="PF00005">
    <property type="entry name" value="ABC_tran"/>
    <property type="match status" value="2"/>
</dbReference>
<dbReference type="InterPro" id="IPR027417">
    <property type="entry name" value="P-loop_NTPase"/>
</dbReference>
<keyword evidence="1" id="KW-0547">Nucleotide-binding</keyword>
<feature type="domain" description="ABC transporter" evidence="3">
    <location>
        <begin position="301"/>
        <end position="519"/>
    </location>
</feature>
<dbReference type="FunCoup" id="A0A1X2H667">
    <property type="interactions" value="96"/>
</dbReference>
<dbReference type="PANTHER" id="PTHR43514">
    <property type="entry name" value="ABC TRANSPORTER I FAMILY MEMBER 10"/>
    <property type="match status" value="1"/>
</dbReference>
<reference evidence="4 5" key="1">
    <citation type="submission" date="2016-07" db="EMBL/GenBank/DDBJ databases">
        <title>Pervasive Adenine N6-methylation of Active Genes in Fungi.</title>
        <authorList>
            <consortium name="DOE Joint Genome Institute"/>
            <person name="Mondo S.J."/>
            <person name="Dannebaum R.O."/>
            <person name="Kuo R.C."/>
            <person name="Labutti K."/>
            <person name="Haridas S."/>
            <person name="Kuo A."/>
            <person name="Salamov A."/>
            <person name="Ahrendt S.R."/>
            <person name="Lipzen A."/>
            <person name="Sullivan W."/>
            <person name="Andreopoulos W.B."/>
            <person name="Clum A."/>
            <person name="Lindquist E."/>
            <person name="Daum C."/>
            <person name="Ramamoorthy G.K."/>
            <person name="Gryganskyi A."/>
            <person name="Culley D."/>
            <person name="Magnuson J.K."/>
            <person name="James T.Y."/>
            <person name="O'Malley M.A."/>
            <person name="Stajich J.E."/>
            <person name="Spatafora J.W."/>
            <person name="Visel A."/>
            <person name="Grigoriev I.V."/>
        </authorList>
    </citation>
    <scope>NUCLEOTIDE SEQUENCE [LARGE SCALE GENOMIC DNA]</scope>
    <source>
        <strain evidence="4 5">NRRL 2496</strain>
    </source>
</reference>
<dbReference type="InterPro" id="IPR003593">
    <property type="entry name" value="AAA+_ATPase"/>
</dbReference>
<dbReference type="InParanoid" id="A0A1X2H667"/>
<dbReference type="Gene3D" id="3.40.50.300">
    <property type="entry name" value="P-loop containing nucleotide triphosphate hydrolases"/>
    <property type="match status" value="2"/>
</dbReference>
<dbReference type="STRING" id="13706.A0A1X2H667"/>
<dbReference type="SMART" id="SM00382">
    <property type="entry name" value="AAA"/>
    <property type="match status" value="2"/>
</dbReference>
<dbReference type="OrthoDB" id="10255969at2759"/>
<dbReference type="GO" id="GO:0005524">
    <property type="term" value="F:ATP binding"/>
    <property type="evidence" value="ECO:0007669"/>
    <property type="project" value="UniProtKB-KW"/>
</dbReference>
<evidence type="ECO:0000259" key="3">
    <source>
        <dbReference type="PROSITE" id="PS50893"/>
    </source>
</evidence>
<protein>
    <submittedName>
        <fullName evidence="4">P-loop containing nucleoside triphosphate hydrolase protein</fullName>
    </submittedName>
</protein>
<name>A0A1X2H667_SYNRA</name>
<keyword evidence="2" id="KW-0067">ATP-binding</keyword>
<dbReference type="OMA" id="VRYYMRL"/>
<feature type="domain" description="ABC transporter" evidence="3">
    <location>
        <begin position="33"/>
        <end position="280"/>
    </location>
</feature>
<dbReference type="InterPro" id="IPR050334">
    <property type="entry name" value="Molybdenum_import_ModC"/>
</dbReference>
<evidence type="ECO:0000256" key="2">
    <source>
        <dbReference type="ARBA" id="ARBA00022840"/>
    </source>
</evidence>
<dbReference type="GO" id="GO:0016887">
    <property type="term" value="F:ATP hydrolysis activity"/>
    <property type="evidence" value="ECO:0007669"/>
    <property type="project" value="InterPro"/>
</dbReference>
<dbReference type="AlphaFoldDB" id="A0A1X2H667"/>
<proteinExistence type="predicted"/>
<dbReference type="SUPFAM" id="SSF52540">
    <property type="entry name" value="P-loop containing nucleoside triphosphate hydrolases"/>
    <property type="match status" value="2"/>
</dbReference>
<keyword evidence="5" id="KW-1185">Reference proteome</keyword>
<dbReference type="PROSITE" id="PS50893">
    <property type="entry name" value="ABC_TRANSPORTER_2"/>
    <property type="match status" value="2"/>
</dbReference>
<gene>
    <name evidence="4" type="ORF">BCR43DRAFT_477422</name>
</gene>
<evidence type="ECO:0000256" key="1">
    <source>
        <dbReference type="ARBA" id="ARBA00022741"/>
    </source>
</evidence>
<comment type="caution">
    <text evidence="4">The sequence shown here is derived from an EMBL/GenBank/DDBJ whole genome shotgun (WGS) entry which is preliminary data.</text>
</comment>
<dbReference type="EMBL" id="MCGN01000008">
    <property type="protein sequence ID" value="ORY93963.1"/>
    <property type="molecule type" value="Genomic_DNA"/>
</dbReference>
<evidence type="ECO:0000313" key="5">
    <source>
        <dbReference type="Proteomes" id="UP000242180"/>
    </source>
</evidence>
<evidence type="ECO:0000313" key="4">
    <source>
        <dbReference type="EMBL" id="ORY93963.1"/>
    </source>
</evidence>
<dbReference type="InterPro" id="IPR003439">
    <property type="entry name" value="ABC_transporter-like_ATP-bd"/>
</dbReference>
<accession>A0A1X2H667</accession>
<organism evidence="4 5">
    <name type="scientific">Syncephalastrum racemosum</name>
    <name type="common">Filamentous fungus</name>
    <dbReference type="NCBI Taxonomy" id="13706"/>
    <lineage>
        <taxon>Eukaryota</taxon>
        <taxon>Fungi</taxon>
        <taxon>Fungi incertae sedis</taxon>
        <taxon>Mucoromycota</taxon>
        <taxon>Mucoromycotina</taxon>
        <taxon>Mucoromycetes</taxon>
        <taxon>Mucorales</taxon>
        <taxon>Syncephalastraceae</taxon>
        <taxon>Syncephalastrum</taxon>
    </lineage>
</organism>